<dbReference type="InterPro" id="IPR036869">
    <property type="entry name" value="J_dom_sf"/>
</dbReference>
<keyword evidence="1" id="KW-1133">Transmembrane helix</keyword>
<protein>
    <recommendedName>
        <fullName evidence="3">J domain-containing protein</fullName>
    </recommendedName>
</protein>
<dbReference type="EMBL" id="CP158374">
    <property type="protein sequence ID" value="XBX83459.1"/>
    <property type="molecule type" value="Genomic_DNA"/>
</dbReference>
<name>A0AAU7WCK8_9MICO</name>
<keyword evidence="1" id="KW-0472">Membrane</keyword>
<dbReference type="AlphaFoldDB" id="A0AAU7WCK8"/>
<organism evidence="2">
    <name type="scientific">Agromyces sp. G08B096</name>
    <dbReference type="NCBI Taxonomy" id="3156399"/>
    <lineage>
        <taxon>Bacteria</taxon>
        <taxon>Bacillati</taxon>
        <taxon>Actinomycetota</taxon>
        <taxon>Actinomycetes</taxon>
        <taxon>Micrococcales</taxon>
        <taxon>Microbacteriaceae</taxon>
        <taxon>Agromyces</taxon>
    </lineage>
</organism>
<proteinExistence type="predicted"/>
<dbReference type="SUPFAM" id="SSF46565">
    <property type="entry name" value="Chaperone J-domain"/>
    <property type="match status" value="1"/>
</dbReference>
<sequence length="253" mass="27237">MAGVTDRQAAPYDRAVDPNTARALLRLPPDHPVTLDEIDAAYLAATWDRHPSRYPEGEERREAEAWARTLSAARESLINAGTPATPPAPTPGDPRARRRPWVVVGIVAGSIAGLGAVLAAGLFLASAAVSAASTAAERQEAQSEIATDRYDADYTAYSFPAGLEVYSDGRLWQDCPPDEVRGCWQMAVLPEADCARLVVTVGYTDEYTATVPDAVERLTFDDAKSGSPTYVTFADDDYRFGWIQDVECVAPGS</sequence>
<evidence type="ECO:0000313" key="2">
    <source>
        <dbReference type="EMBL" id="XBX83459.1"/>
    </source>
</evidence>
<gene>
    <name evidence="2" type="ORF">ABIQ69_05975</name>
</gene>
<keyword evidence="1" id="KW-0812">Transmembrane</keyword>
<feature type="transmembrane region" description="Helical" evidence="1">
    <location>
        <begin position="101"/>
        <end position="125"/>
    </location>
</feature>
<dbReference type="RefSeq" id="WP_350349462.1">
    <property type="nucleotide sequence ID" value="NZ_CP158374.1"/>
</dbReference>
<evidence type="ECO:0008006" key="3">
    <source>
        <dbReference type="Google" id="ProtNLM"/>
    </source>
</evidence>
<reference evidence="2" key="1">
    <citation type="submission" date="2024-05" db="EMBL/GenBank/DDBJ databases">
        <authorList>
            <person name="Yu L."/>
        </authorList>
    </citation>
    <scope>NUCLEOTIDE SEQUENCE</scope>
    <source>
        <strain evidence="2">G08B096</strain>
    </source>
</reference>
<accession>A0AAU7WCK8</accession>
<evidence type="ECO:0000256" key="1">
    <source>
        <dbReference type="SAM" id="Phobius"/>
    </source>
</evidence>